<dbReference type="Proteomes" id="UP000002316">
    <property type="component" value="Chromosome 1"/>
</dbReference>
<dbReference type="AlphaFoldDB" id="C9ZIF0"/>
<dbReference type="RefSeq" id="XP_011771383.1">
    <property type="nucleotide sequence ID" value="XM_011773081.1"/>
</dbReference>
<sequence length="56" mass="6116">MCAFVPLVGASKGVSNGDGEFQEFLLHIRMLEGHLYKRVPAICANPCGSYWAESSK</sequence>
<accession>C9ZIF0</accession>
<protein>
    <submittedName>
        <fullName evidence="1">Uncharacterized protein</fullName>
    </submittedName>
</protein>
<dbReference type="EMBL" id="FN554964">
    <property type="protein sequence ID" value="CBH08942.1"/>
    <property type="molecule type" value="Genomic_DNA"/>
</dbReference>
<dbReference type="KEGG" id="tbg:TbgDal_I1255"/>
<organism evidence="1 2">
    <name type="scientific">Trypanosoma brucei gambiense (strain MHOM/CI/86/DAL972)</name>
    <dbReference type="NCBI Taxonomy" id="679716"/>
    <lineage>
        <taxon>Eukaryota</taxon>
        <taxon>Discoba</taxon>
        <taxon>Euglenozoa</taxon>
        <taxon>Kinetoplastea</taxon>
        <taxon>Metakinetoplastina</taxon>
        <taxon>Trypanosomatida</taxon>
        <taxon>Trypanosomatidae</taxon>
        <taxon>Trypanosoma</taxon>
    </lineage>
</organism>
<reference evidence="2" key="1">
    <citation type="journal article" date="2010" name="PLoS Negl. Trop. Dis.">
        <title>The genome sequence of Trypanosoma brucei gambiense, causative agent of chronic human african trypanosomiasis.</title>
        <authorList>
            <person name="Jackson A.P."/>
            <person name="Sanders M."/>
            <person name="Berry A."/>
            <person name="McQuillan J."/>
            <person name="Aslett M.A."/>
            <person name="Quail M.A."/>
            <person name="Chukualim B."/>
            <person name="Capewell P."/>
            <person name="MacLeod A."/>
            <person name="Melville S.E."/>
            <person name="Gibson W."/>
            <person name="Barry J.D."/>
            <person name="Berriman M."/>
            <person name="Hertz-Fowler C."/>
        </authorList>
    </citation>
    <scope>NUCLEOTIDE SEQUENCE [LARGE SCALE GENOMIC DNA]</scope>
    <source>
        <strain evidence="2">MHOM/CI/86/DAL972</strain>
    </source>
</reference>
<name>C9ZIF0_TRYB9</name>
<proteinExistence type="predicted"/>
<dbReference type="GeneID" id="23858175"/>
<evidence type="ECO:0000313" key="2">
    <source>
        <dbReference type="Proteomes" id="UP000002316"/>
    </source>
</evidence>
<gene>
    <name evidence="1" type="ORF">TbgDal_I1255</name>
</gene>
<evidence type="ECO:0000313" key="1">
    <source>
        <dbReference type="EMBL" id="CBH08942.1"/>
    </source>
</evidence>